<dbReference type="SUPFAM" id="SSF48264">
    <property type="entry name" value="Cytochrome P450"/>
    <property type="match status" value="1"/>
</dbReference>
<keyword evidence="5" id="KW-0472">Membrane</keyword>
<feature type="signal peptide" evidence="8">
    <location>
        <begin position="1"/>
        <end position="16"/>
    </location>
</feature>
<protein>
    <recommendedName>
        <fullName evidence="11">Ig-like domain-containing protein</fullName>
    </recommendedName>
</protein>
<reference evidence="10" key="2">
    <citation type="submission" date="2013-12" db="EMBL/GenBank/DDBJ databases">
        <authorList>
            <person name="Yu Y."/>
            <person name="Lee S."/>
            <person name="de Baynast K."/>
            <person name="Wissotski M."/>
            <person name="Liu L."/>
            <person name="Talag J."/>
            <person name="Goicoechea J."/>
            <person name="Angelova A."/>
            <person name="Jetty R."/>
            <person name="Kudrna D."/>
            <person name="Golser W."/>
            <person name="Rivera L."/>
            <person name="Zhang J."/>
            <person name="Wing R."/>
        </authorList>
    </citation>
    <scope>NUCLEOTIDE SEQUENCE</scope>
</reference>
<dbReference type="Gramene" id="LPERR01G13320.1">
    <property type="protein sequence ID" value="LPERR01G13320.1"/>
    <property type="gene ID" value="LPERR01G13320"/>
</dbReference>
<reference evidence="9 10" key="1">
    <citation type="submission" date="2012-08" db="EMBL/GenBank/DDBJ databases">
        <title>Oryza genome evolution.</title>
        <authorList>
            <person name="Wing R.A."/>
        </authorList>
    </citation>
    <scope>NUCLEOTIDE SEQUENCE</scope>
</reference>
<dbReference type="EnsemblPlants" id="LPERR01G13320.1">
    <property type="protein sequence ID" value="LPERR01G13320.1"/>
    <property type="gene ID" value="LPERR01G13320"/>
</dbReference>
<accession>A0A0D9V0N9</accession>
<keyword evidence="8" id="KW-0732">Signal</keyword>
<dbReference type="GO" id="GO:0005506">
    <property type="term" value="F:iron ion binding"/>
    <property type="evidence" value="ECO:0007669"/>
    <property type="project" value="InterPro"/>
</dbReference>
<evidence type="ECO:0000256" key="2">
    <source>
        <dbReference type="ARBA" id="ARBA00022692"/>
    </source>
</evidence>
<dbReference type="InterPro" id="IPR002401">
    <property type="entry name" value="Cyt_P450_E_grp-I"/>
</dbReference>
<dbReference type="InterPro" id="IPR017972">
    <property type="entry name" value="Cyt_P450_CS"/>
</dbReference>
<comment type="similarity">
    <text evidence="7">Belongs to the cytochrome P450 family.</text>
</comment>
<keyword evidence="6 7" id="KW-0408">Iron</keyword>
<keyword evidence="4" id="KW-1133">Transmembrane helix</keyword>
<feature type="binding site" description="axial binding residue" evidence="6">
    <location>
        <position position="407"/>
    </location>
    <ligand>
        <name>heme</name>
        <dbReference type="ChEBI" id="CHEBI:30413"/>
    </ligand>
    <ligandPart>
        <name>Fe</name>
        <dbReference type="ChEBI" id="CHEBI:18248"/>
    </ligandPart>
</feature>
<dbReference type="AlphaFoldDB" id="A0A0D9V0N9"/>
<dbReference type="GO" id="GO:0016020">
    <property type="term" value="C:membrane"/>
    <property type="evidence" value="ECO:0007669"/>
    <property type="project" value="UniProtKB-SubCell"/>
</dbReference>
<keyword evidence="7" id="KW-0503">Monooxygenase</keyword>
<evidence type="ECO:0000256" key="7">
    <source>
        <dbReference type="RuleBase" id="RU000461"/>
    </source>
</evidence>
<keyword evidence="6 7" id="KW-0349">Heme</keyword>
<dbReference type="Proteomes" id="UP000032180">
    <property type="component" value="Chromosome 1"/>
</dbReference>
<comment type="subcellular location">
    <subcellularLocation>
        <location evidence="1">Membrane</location>
        <topology evidence="1">Single-pass membrane protein</topology>
    </subcellularLocation>
</comment>
<feature type="chain" id="PRO_5002347075" description="Ig-like domain-containing protein" evidence="8">
    <location>
        <begin position="17"/>
        <end position="476"/>
    </location>
</feature>
<reference evidence="9" key="3">
    <citation type="submission" date="2015-04" db="UniProtKB">
        <authorList>
            <consortium name="EnsemblPlants"/>
        </authorList>
    </citation>
    <scope>IDENTIFICATION</scope>
</reference>
<keyword evidence="3 6" id="KW-0479">Metal-binding</keyword>
<dbReference type="Gene3D" id="1.10.630.10">
    <property type="entry name" value="Cytochrome P450"/>
    <property type="match status" value="2"/>
</dbReference>
<evidence type="ECO:0000256" key="1">
    <source>
        <dbReference type="ARBA" id="ARBA00004167"/>
    </source>
</evidence>
<dbReference type="PRINTS" id="PR00463">
    <property type="entry name" value="EP450I"/>
</dbReference>
<name>A0A0D9V0N9_9ORYZ</name>
<dbReference type="Pfam" id="PF00067">
    <property type="entry name" value="p450"/>
    <property type="match status" value="2"/>
</dbReference>
<evidence type="ECO:0000256" key="4">
    <source>
        <dbReference type="ARBA" id="ARBA00022989"/>
    </source>
</evidence>
<dbReference type="PANTHER" id="PTHR24298:SF825">
    <property type="entry name" value="CYTOCHROME P450 89A2"/>
    <property type="match status" value="1"/>
</dbReference>
<dbReference type="GO" id="GO:0020037">
    <property type="term" value="F:heme binding"/>
    <property type="evidence" value="ECO:0007669"/>
    <property type="project" value="InterPro"/>
</dbReference>
<dbReference type="HOGENOM" id="CLU_001570_4_0_1"/>
<evidence type="ECO:0000256" key="3">
    <source>
        <dbReference type="ARBA" id="ARBA00022723"/>
    </source>
</evidence>
<dbReference type="GO" id="GO:0016709">
    <property type="term" value="F:oxidoreductase activity, acting on paired donors, with incorporation or reduction of molecular oxygen, NAD(P)H as one donor, and incorporation of one atom of oxygen"/>
    <property type="evidence" value="ECO:0007669"/>
    <property type="project" value="TreeGrafter"/>
</dbReference>
<keyword evidence="7" id="KW-0560">Oxidoreductase</keyword>
<keyword evidence="2" id="KW-0812">Transmembrane</keyword>
<dbReference type="CDD" id="cd11075">
    <property type="entry name" value="CYP77_89"/>
    <property type="match status" value="1"/>
</dbReference>
<proteinExistence type="inferred from homology"/>
<evidence type="ECO:0000256" key="5">
    <source>
        <dbReference type="ARBA" id="ARBA00023136"/>
    </source>
</evidence>
<comment type="cofactor">
    <cofactor evidence="6">
        <name>heme</name>
        <dbReference type="ChEBI" id="CHEBI:30413"/>
    </cofactor>
</comment>
<evidence type="ECO:0000256" key="6">
    <source>
        <dbReference type="PIRSR" id="PIRSR602401-1"/>
    </source>
</evidence>
<evidence type="ECO:0000313" key="9">
    <source>
        <dbReference type="EnsemblPlants" id="LPERR01G13320.1"/>
    </source>
</evidence>
<dbReference type="InterPro" id="IPR036396">
    <property type="entry name" value="Cyt_P450_sf"/>
</dbReference>
<evidence type="ECO:0000256" key="8">
    <source>
        <dbReference type="SAM" id="SignalP"/>
    </source>
</evidence>
<dbReference type="STRING" id="77586.A0A0D9V0N9"/>
<dbReference type="InterPro" id="IPR001128">
    <property type="entry name" value="Cyt_P450"/>
</dbReference>
<evidence type="ECO:0008006" key="11">
    <source>
        <dbReference type="Google" id="ProtNLM"/>
    </source>
</evidence>
<evidence type="ECO:0000313" key="10">
    <source>
        <dbReference type="Proteomes" id="UP000032180"/>
    </source>
</evidence>
<keyword evidence="10" id="KW-1185">Reference proteome</keyword>
<organism evidence="9 10">
    <name type="scientific">Leersia perrieri</name>
    <dbReference type="NCBI Taxonomy" id="77586"/>
    <lineage>
        <taxon>Eukaryota</taxon>
        <taxon>Viridiplantae</taxon>
        <taxon>Streptophyta</taxon>
        <taxon>Embryophyta</taxon>
        <taxon>Tracheophyta</taxon>
        <taxon>Spermatophyta</taxon>
        <taxon>Magnoliopsida</taxon>
        <taxon>Liliopsida</taxon>
        <taxon>Poales</taxon>
        <taxon>Poaceae</taxon>
        <taxon>BOP clade</taxon>
        <taxon>Oryzoideae</taxon>
        <taxon>Oryzeae</taxon>
        <taxon>Oryzinae</taxon>
        <taxon>Leersia</taxon>
    </lineage>
</organism>
<dbReference type="eggNOG" id="KOG0156">
    <property type="taxonomic scope" value="Eukaryota"/>
</dbReference>
<sequence>MVPIIGPLLWLVCARANLEPAIRELHKQHGPILSVTFLSPRPAIFISGRANTHRALVQHGHVLASRPPAIAPFLVLTSGQHTISSAPYGPFWRSLRRNLTSGLLNPSRVPLYASARRWAIDLLTSDLMSRGNNGTAGITVVDCLQFAMFSLLTCMCFGRRLDGHCLREIEAVQRELFSSYISFQAFAFCPAITKRLFFRRWQKVLSIRRRQEELFLPLIKERKNDVTSGSTACCDHDDNLAYCYVDTLLDHKLPKDADDRKLTDSEMSQHYSGSWQTWLGSQRFQAKLLDEINGVVSCNKELVTEEDLKAMPYLKAVVLEGLRRHPPAHFLLSHAAVKETSLDGFHIPVGRSVNFSVADIALDEKTWTREREFWTDRFLNDGEGVGVDLTGSREIKMMPFGVGRRICPGLGLALLHLEYFVANMVREFQWGMVGGDGGGVVSLTEQPEFTVTMAQPLHALVTPRRVSPAMARRAVP</sequence>
<dbReference type="PANTHER" id="PTHR24298">
    <property type="entry name" value="FLAVONOID 3'-MONOOXYGENASE-RELATED"/>
    <property type="match status" value="1"/>
</dbReference>
<dbReference type="PROSITE" id="PS00086">
    <property type="entry name" value="CYTOCHROME_P450"/>
    <property type="match status" value="1"/>
</dbReference>
<dbReference type="InterPro" id="IPR051103">
    <property type="entry name" value="Plant_metabolite_P450s"/>
</dbReference>